<protein>
    <submittedName>
        <fullName evidence="1">DUF4752 family protein</fullName>
    </submittedName>
</protein>
<organism evidence="1 2">
    <name type="scientific">Escherichia coli</name>
    <dbReference type="NCBI Taxonomy" id="562"/>
    <lineage>
        <taxon>Bacteria</taxon>
        <taxon>Pseudomonadati</taxon>
        <taxon>Pseudomonadota</taxon>
        <taxon>Gammaproteobacteria</taxon>
        <taxon>Enterobacterales</taxon>
        <taxon>Enterobacteriaceae</taxon>
        <taxon>Escherichia</taxon>
    </lineage>
</organism>
<name>A0A2A7M6R4_ECOLX</name>
<evidence type="ECO:0000313" key="1">
    <source>
        <dbReference type="EMBL" id="EFD6884941.1"/>
    </source>
</evidence>
<sequence length="104" mass="11998">MVIDKTITIDVAMNTGLALIGYGYITFMSFRWLISSLFKQREKRRCKDKRAKALNAFNDAFDIDHMQQGDPARVITRGDVVILVYRNEKNEQEATSEPANQNKR</sequence>
<dbReference type="RefSeq" id="WP_029392804.1">
    <property type="nucleotide sequence ID" value="NZ_BFYX01000011.1"/>
</dbReference>
<dbReference type="Proteomes" id="UP000531962">
    <property type="component" value="Unassembled WGS sequence"/>
</dbReference>
<proteinExistence type="predicted"/>
<reference evidence="1 2" key="1">
    <citation type="submission" date="2019-08" db="EMBL/GenBank/DDBJ databases">
        <authorList>
            <consortium name="NARMS: The National Antimicrobial Resistance Monitoring System"/>
        </authorList>
    </citation>
    <scope>NUCLEOTIDE SEQUENCE [LARGE SCALE GENOMIC DNA]</scope>
    <source>
        <strain evidence="1 2">19MD07CB01-EC</strain>
    </source>
</reference>
<gene>
    <name evidence="1" type="ORF">FZU14_12020</name>
</gene>
<comment type="caution">
    <text evidence="1">The sequence shown here is derived from an EMBL/GenBank/DDBJ whole genome shotgun (WGS) entry which is preliminary data.</text>
</comment>
<dbReference type="AlphaFoldDB" id="A0A2A7M6R4"/>
<dbReference type="EMBL" id="AASKVF010000014">
    <property type="protein sequence ID" value="EFD6884941.1"/>
    <property type="molecule type" value="Genomic_DNA"/>
</dbReference>
<accession>A0A2A7M6R4</accession>
<dbReference type="InterPro" id="IPR031858">
    <property type="entry name" value="DUF4752"/>
</dbReference>
<dbReference type="Pfam" id="PF15944">
    <property type="entry name" value="DUF4752"/>
    <property type="match status" value="1"/>
</dbReference>
<evidence type="ECO:0000313" key="2">
    <source>
        <dbReference type="Proteomes" id="UP000531962"/>
    </source>
</evidence>